<evidence type="ECO:0000313" key="8">
    <source>
        <dbReference type="EMBL" id="EPD30680.1"/>
    </source>
</evidence>
<dbReference type="PROSITE" id="PS52029">
    <property type="entry name" value="LD_TPASE"/>
    <property type="match status" value="1"/>
</dbReference>
<organism evidence="8 9">
    <name type="scientific">Gleimia europaea ACS-120-V-Col10b</name>
    <dbReference type="NCBI Taxonomy" id="883069"/>
    <lineage>
        <taxon>Bacteria</taxon>
        <taxon>Bacillati</taxon>
        <taxon>Actinomycetota</taxon>
        <taxon>Actinomycetes</taxon>
        <taxon>Actinomycetales</taxon>
        <taxon>Actinomycetaceae</taxon>
        <taxon>Gleimia</taxon>
    </lineage>
</organism>
<dbReference type="AlphaFoldDB" id="A0A9W5VWB1"/>
<evidence type="ECO:0000256" key="1">
    <source>
        <dbReference type="ARBA" id="ARBA00004752"/>
    </source>
</evidence>
<dbReference type="InterPro" id="IPR050979">
    <property type="entry name" value="LD-transpeptidase"/>
</dbReference>
<dbReference type="Proteomes" id="UP000014387">
    <property type="component" value="Unassembled WGS sequence"/>
</dbReference>
<proteinExistence type="predicted"/>
<accession>A0A9W5VWB1</accession>
<evidence type="ECO:0000256" key="5">
    <source>
        <dbReference type="ARBA" id="ARBA00023316"/>
    </source>
</evidence>
<dbReference type="GO" id="GO:0005576">
    <property type="term" value="C:extracellular region"/>
    <property type="evidence" value="ECO:0007669"/>
    <property type="project" value="TreeGrafter"/>
</dbReference>
<gene>
    <name evidence="8" type="ORF">HMPREF9238_00428</name>
</gene>
<protein>
    <recommendedName>
        <fullName evidence="7">L,D-TPase catalytic domain-containing protein</fullName>
    </recommendedName>
</protein>
<dbReference type="Pfam" id="PF12229">
    <property type="entry name" value="PG_binding_4"/>
    <property type="match status" value="1"/>
</dbReference>
<dbReference type="OrthoDB" id="3176960at2"/>
<keyword evidence="4 6" id="KW-0573">Peptidoglycan synthesis</keyword>
<dbReference type="GO" id="GO:0008360">
    <property type="term" value="P:regulation of cell shape"/>
    <property type="evidence" value="ECO:0007669"/>
    <property type="project" value="UniProtKB-UniRule"/>
</dbReference>
<evidence type="ECO:0000256" key="3">
    <source>
        <dbReference type="ARBA" id="ARBA00022960"/>
    </source>
</evidence>
<dbReference type="Gene3D" id="2.40.440.10">
    <property type="entry name" value="L,D-transpeptidase catalytic domain-like"/>
    <property type="match status" value="1"/>
</dbReference>
<dbReference type="Pfam" id="PF03734">
    <property type="entry name" value="YkuD"/>
    <property type="match status" value="1"/>
</dbReference>
<keyword evidence="9" id="KW-1185">Reference proteome</keyword>
<dbReference type="PANTHER" id="PTHR30582:SF2">
    <property type="entry name" value="L,D-TRANSPEPTIDASE YCIB-RELATED"/>
    <property type="match status" value="1"/>
</dbReference>
<evidence type="ECO:0000256" key="6">
    <source>
        <dbReference type="PROSITE-ProRule" id="PRU01373"/>
    </source>
</evidence>
<dbReference type="Gene3D" id="3.10.20.800">
    <property type="match status" value="1"/>
</dbReference>
<keyword evidence="5 6" id="KW-0961">Cell wall biogenesis/degradation</keyword>
<comment type="pathway">
    <text evidence="1 6">Cell wall biogenesis; peptidoglycan biosynthesis.</text>
</comment>
<keyword evidence="3 6" id="KW-0133">Cell shape</keyword>
<dbReference type="InterPro" id="IPR005490">
    <property type="entry name" value="LD_TPept_cat_dom"/>
</dbReference>
<feature type="active site" description="Proton donor/acceptor" evidence="6">
    <location>
        <position position="427"/>
    </location>
</feature>
<dbReference type="GO" id="GO:0071972">
    <property type="term" value="F:peptidoglycan L,D-transpeptidase activity"/>
    <property type="evidence" value="ECO:0007669"/>
    <property type="project" value="TreeGrafter"/>
</dbReference>
<name>A0A9W5VWB1_9ACTO</name>
<dbReference type="CDD" id="cd16913">
    <property type="entry name" value="YkuD_like"/>
    <property type="match status" value="1"/>
</dbReference>
<dbReference type="SUPFAM" id="SSF143985">
    <property type="entry name" value="L,D-transpeptidase pre-catalytic domain-like"/>
    <property type="match status" value="1"/>
</dbReference>
<dbReference type="RefSeq" id="WP_016443792.1">
    <property type="nucleotide sequence ID" value="NZ_KE150266.1"/>
</dbReference>
<keyword evidence="2" id="KW-0808">Transferase</keyword>
<feature type="domain" description="L,D-TPase catalytic" evidence="7">
    <location>
        <begin position="348"/>
        <end position="470"/>
    </location>
</feature>
<comment type="caution">
    <text evidence="8">The sequence shown here is derived from an EMBL/GenBank/DDBJ whole genome shotgun (WGS) entry which is preliminary data.</text>
</comment>
<sequence length="471" mass="50220">MRTVSKVFLSLSVVLVLAVAGVFGFAQTYSAKALPRTTVAGMNVSGKTAKQIEQQVEAAASERTLDLTIEGEAVSTPLADTGFSVDAAKTAQAALKPSASVWSRATGLLSSRHIPASVDVDEPAFAQFVESLNANTSSPTKEASVSWNGDHFVASPGSAGMAVDADQVRTIVENAATELNGSTSAEISVAQRDPEISMAQAEAAAGKANELMTVSVKLGDGVESFEPTRDDVANWVSFDATNGLAPSFDAAEIEKWVSHIADKTNEDPTPGIQNVDENGKILIDALEGKKGWKVNNLDAVAGQVVQAVKEGKPFNGSFDYDEIEPTYEQRKIAPGAENLPYPAAPGEKWIDINLTTAQMTCYEGTEVVRGPIPVVPGKPSSPTVDGHFNVYLQYESQTMRGLNDDGSRYVEPDVPWVSYFHGSYSIHAAPWQRTFGWTGPGGSHGCVNTPTSDAEWIYHWADLGTSVMSHY</sequence>
<dbReference type="InterPro" id="IPR038063">
    <property type="entry name" value="Transpep_catalytic_dom"/>
</dbReference>
<dbReference type="GO" id="GO:0016740">
    <property type="term" value="F:transferase activity"/>
    <property type="evidence" value="ECO:0007669"/>
    <property type="project" value="UniProtKB-KW"/>
</dbReference>
<feature type="active site" description="Nucleophile" evidence="6">
    <location>
        <position position="446"/>
    </location>
</feature>
<evidence type="ECO:0000256" key="2">
    <source>
        <dbReference type="ARBA" id="ARBA00022679"/>
    </source>
</evidence>
<dbReference type="InterPro" id="IPR038054">
    <property type="entry name" value="LD_TPept-like_central_sf"/>
</dbReference>
<evidence type="ECO:0000259" key="7">
    <source>
        <dbReference type="PROSITE" id="PS52029"/>
    </source>
</evidence>
<evidence type="ECO:0000313" key="9">
    <source>
        <dbReference type="Proteomes" id="UP000014387"/>
    </source>
</evidence>
<reference evidence="8 9" key="1">
    <citation type="submission" date="2013-05" db="EMBL/GenBank/DDBJ databases">
        <title>The Genome Sequence of Actinomyces europaeus ACS-120-V-COL10B.</title>
        <authorList>
            <consortium name="The Broad Institute Genomics Platform"/>
            <person name="Earl A."/>
            <person name="Ward D."/>
            <person name="Feldgarden M."/>
            <person name="Gevers D."/>
            <person name="Saerens B."/>
            <person name="Vaneechoutte M."/>
            <person name="Walker B."/>
            <person name="Young S."/>
            <person name="Zeng Q."/>
            <person name="Gargeya S."/>
            <person name="Fitzgerald M."/>
            <person name="Haas B."/>
            <person name="Abouelleil A."/>
            <person name="Allen A.W."/>
            <person name="Alvarado L."/>
            <person name="Arachchi H.M."/>
            <person name="Berlin A.M."/>
            <person name="Chapman S.B."/>
            <person name="Gainer-Dewar J."/>
            <person name="Goldberg J."/>
            <person name="Griggs A."/>
            <person name="Gujja S."/>
            <person name="Hansen M."/>
            <person name="Howarth C."/>
            <person name="Imamovic A."/>
            <person name="Ireland A."/>
            <person name="Larimer J."/>
            <person name="McCowan C."/>
            <person name="Murphy C."/>
            <person name="Pearson M."/>
            <person name="Poon T.W."/>
            <person name="Priest M."/>
            <person name="Roberts A."/>
            <person name="Saif S."/>
            <person name="Shea T."/>
            <person name="Sisk P."/>
            <person name="Sykes S."/>
            <person name="Wortman J."/>
            <person name="Nusbaum C."/>
            <person name="Birren B."/>
        </authorList>
    </citation>
    <scope>NUCLEOTIDE SEQUENCE [LARGE SCALE GENOMIC DNA]</scope>
    <source>
        <strain evidence="8 9">ACS-120-V-Col10b</strain>
    </source>
</reference>
<dbReference type="GO" id="GO:0018104">
    <property type="term" value="P:peptidoglycan-protein cross-linking"/>
    <property type="evidence" value="ECO:0007669"/>
    <property type="project" value="TreeGrafter"/>
</dbReference>
<dbReference type="PANTHER" id="PTHR30582">
    <property type="entry name" value="L,D-TRANSPEPTIDASE"/>
    <property type="match status" value="1"/>
</dbReference>
<dbReference type="SUPFAM" id="SSF141523">
    <property type="entry name" value="L,D-transpeptidase catalytic domain-like"/>
    <property type="match status" value="1"/>
</dbReference>
<dbReference type="InterPro" id="IPR022029">
    <property type="entry name" value="YoaR-like_PG-bd"/>
</dbReference>
<dbReference type="GO" id="GO:0071555">
    <property type="term" value="P:cell wall organization"/>
    <property type="evidence" value="ECO:0007669"/>
    <property type="project" value="UniProtKB-UniRule"/>
</dbReference>
<dbReference type="EMBL" id="AGWN01000001">
    <property type="protein sequence ID" value="EPD30680.1"/>
    <property type="molecule type" value="Genomic_DNA"/>
</dbReference>
<evidence type="ECO:0000256" key="4">
    <source>
        <dbReference type="ARBA" id="ARBA00022984"/>
    </source>
</evidence>